<reference evidence="1" key="1">
    <citation type="submission" date="2023-06" db="EMBL/GenBank/DDBJ databases">
        <authorList>
            <consortium name="Lawrence Berkeley National Laboratory"/>
            <person name="Ahrendt S."/>
            <person name="Sahu N."/>
            <person name="Indic B."/>
            <person name="Wong-Bajracharya J."/>
            <person name="Merenyi Z."/>
            <person name="Ke H.-M."/>
            <person name="Monk M."/>
            <person name="Kocsube S."/>
            <person name="Drula E."/>
            <person name="Lipzen A."/>
            <person name="Balint B."/>
            <person name="Henrissat B."/>
            <person name="Andreopoulos B."/>
            <person name="Martin F.M."/>
            <person name="Harder C.B."/>
            <person name="Rigling D."/>
            <person name="Ford K.L."/>
            <person name="Foster G.D."/>
            <person name="Pangilinan J."/>
            <person name="Papanicolaou A."/>
            <person name="Barry K."/>
            <person name="LaButti K."/>
            <person name="Viragh M."/>
            <person name="Koriabine M."/>
            <person name="Yan M."/>
            <person name="Riley R."/>
            <person name="Champramary S."/>
            <person name="Plett K.L."/>
            <person name="Tsai I.J."/>
            <person name="Slot J."/>
            <person name="Sipos G."/>
            <person name="Plett J."/>
            <person name="Nagy L.G."/>
            <person name="Grigoriev I.V."/>
        </authorList>
    </citation>
    <scope>NUCLEOTIDE SEQUENCE</scope>
    <source>
        <strain evidence="1">HWK02</strain>
    </source>
</reference>
<dbReference type="AlphaFoldDB" id="A0AA39Q5L6"/>
<proteinExistence type="predicted"/>
<dbReference type="EMBL" id="JAUEPU010000015">
    <property type="protein sequence ID" value="KAK0496239.1"/>
    <property type="molecule type" value="Genomic_DNA"/>
</dbReference>
<dbReference type="Proteomes" id="UP001175228">
    <property type="component" value="Unassembled WGS sequence"/>
</dbReference>
<keyword evidence="2" id="KW-1185">Reference proteome</keyword>
<gene>
    <name evidence="1" type="ORF">EDD18DRAFT_1331790</name>
</gene>
<sequence length="74" mass="8440">QQRTCGRFCPLTCAQKFYGGFCTGFVSALQRYAAYAVISTSLVLLRRVNFTEFSALIPDIYPQRIRSVRRDSSH</sequence>
<accession>A0AA39Q5L6</accession>
<evidence type="ECO:0000313" key="1">
    <source>
        <dbReference type="EMBL" id="KAK0496239.1"/>
    </source>
</evidence>
<comment type="caution">
    <text evidence="1">The sequence shown here is derived from an EMBL/GenBank/DDBJ whole genome shotgun (WGS) entry which is preliminary data.</text>
</comment>
<feature type="non-terminal residue" evidence="1">
    <location>
        <position position="74"/>
    </location>
</feature>
<name>A0AA39Q5L6_9AGAR</name>
<protein>
    <submittedName>
        <fullName evidence="1">Uncharacterized protein</fullName>
    </submittedName>
</protein>
<organism evidence="1 2">
    <name type="scientific">Armillaria luteobubalina</name>
    <dbReference type="NCBI Taxonomy" id="153913"/>
    <lineage>
        <taxon>Eukaryota</taxon>
        <taxon>Fungi</taxon>
        <taxon>Dikarya</taxon>
        <taxon>Basidiomycota</taxon>
        <taxon>Agaricomycotina</taxon>
        <taxon>Agaricomycetes</taxon>
        <taxon>Agaricomycetidae</taxon>
        <taxon>Agaricales</taxon>
        <taxon>Marasmiineae</taxon>
        <taxon>Physalacriaceae</taxon>
        <taxon>Armillaria</taxon>
    </lineage>
</organism>
<evidence type="ECO:0000313" key="2">
    <source>
        <dbReference type="Proteomes" id="UP001175228"/>
    </source>
</evidence>